<keyword evidence="2" id="KW-1185">Reference proteome</keyword>
<evidence type="ECO:0000313" key="1">
    <source>
        <dbReference type="EMBL" id="SOD90573.1"/>
    </source>
</evidence>
<proteinExistence type="predicted"/>
<name>A0A286G4Z7_9BACT</name>
<dbReference type="Proteomes" id="UP000219452">
    <property type="component" value="Unassembled WGS sequence"/>
</dbReference>
<protein>
    <submittedName>
        <fullName evidence="1">Uncharacterized protein</fullName>
    </submittedName>
</protein>
<reference evidence="2" key="1">
    <citation type="submission" date="2017-09" db="EMBL/GenBank/DDBJ databases">
        <authorList>
            <person name="Varghese N."/>
            <person name="Submissions S."/>
        </authorList>
    </citation>
    <scope>NUCLEOTIDE SEQUENCE [LARGE SCALE GENOMIC DNA]</scope>
    <source>
        <strain evidence="2">DSM 29961</strain>
    </source>
</reference>
<sequence>MANDKKWVITLSNQRPISDVSKDLTKVGLTVDQVLAEIGCVTGTASDDVAKKLRSVPGVADVSPEHNIDIGPPDAEITW</sequence>
<organism evidence="1 2">
    <name type="scientific">Spirosoma fluviale</name>
    <dbReference type="NCBI Taxonomy" id="1597977"/>
    <lineage>
        <taxon>Bacteria</taxon>
        <taxon>Pseudomonadati</taxon>
        <taxon>Bacteroidota</taxon>
        <taxon>Cytophagia</taxon>
        <taxon>Cytophagales</taxon>
        <taxon>Cytophagaceae</taxon>
        <taxon>Spirosoma</taxon>
    </lineage>
</organism>
<gene>
    <name evidence="1" type="ORF">SAMN06269250_3467</name>
</gene>
<accession>A0A286G4Z7</accession>
<evidence type="ECO:0000313" key="2">
    <source>
        <dbReference type="Proteomes" id="UP000219452"/>
    </source>
</evidence>
<dbReference type="AlphaFoldDB" id="A0A286G4Z7"/>
<dbReference type="EMBL" id="OCNH01000002">
    <property type="protein sequence ID" value="SOD90573.1"/>
    <property type="molecule type" value="Genomic_DNA"/>
</dbReference>